<dbReference type="OrthoDB" id="4523591at2"/>
<dbReference type="GeneID" id="33065877"/>
<protein>
    <submittedName>
        <fullName evidence="1">Uncharacterized protein</fullName>
    </submittedName>
</protein>
<dbReference type="PATRIC" id="fig|285473.5.peg.4735"/>
<keyword evidence="2" id="KW-1185">Reference proteome</keyword>
<dbReference type="KEGG" id="srn:A4G23_04504"/>
<gene>
    <name evidence="1" type="ORF">A4G23_04504</name>
</gene>
<dbReference type="Proteomes" id="UP000095349">
    <property type="component" value="Chromosome"/>
</dbReference>
<dbReference type="AlphaFoldDB" id="A0A1D8G842"/>
<evidence type="ECO:0000313" key="2">
    <source>
        <dbReference type="Proteomes" id="UP000095349"/>
    </source>
</evidence>
<sequence>MSAGAAPRGRDEELVLARISAAAGRAGLGRRYATHRAPRTETGARWGAAAFAGVRRLLGSGTPEAGAGARLDLYERGATAFAGGRVRAVRFDSTVVRRLGALTPRGVTWGLVLADVHGGRVLLRRGDFERPEEWWPGIRRAVTAAQVPPALTALEGGGRLVFGPVWITADEVGAGGGALRWSEVRGIEVLEGSVTVRAAGRRPLRAAAASGIPNFCVLHALAGHLTGPGRLPGPGHLPGTEGHGG</sequence>
<accession>A0A1D8G842</accession>
<name>A0A1D8G842_9ACTN</name>
<organism evidence="1 2">
    <name type="scientific">Streptomyces rubrolavendulae</name>
    <dbReference type="NCBI Taxonomy" id="285473"/>
    <lineage>
        <taxon>Bacteria</taxon>
        <taxon>Bacillati</taxon>
        <taxon>Actinomycetota</taxon>
        <taxon>Actinomycetes</taxon>
        <taxon>Kitasatosporales</taxon>
        <taxon>Streptomycetaceae</taxon>
        <taxon>Streptomyces</taxon>
    </lineage>
</organism>
<proteinExistence type="predicted"/>
<dbReference type="RefSeq" id="WP_069978459.1">
    <property type="nucleotide sequence ID" value="NZ_CP017316.1"/>
</dbReference>
<dbReference type="InterPro" id="IPR046492">
    <property type="entry name" value="DUF6585"/>
</dbReference>
<dbReference type="Pfam" id="PF20226">
    <property type="entry name" value="DUF6585"/>
    <property type="match status" value="1"/>
</dbReference>
<reference evidence="1 2" key="1">
    <citation type="submission" date="2016-09" db="EMBL/GenBank/DDBJ databases">
        <title>Streptomyces rubrolavendulae MJM4426 Genome sequencing and assembly.</title>
        <authorList>
            <person name="Kim J.-G."/>
        </authorList>
    </citation>
    <scope>NUCLEOTIDE SEQUENCE [LARGE SCALE GENOMIC DNA]</scope>
    <source>
        <strain evidence="1 2">MJM4426</strain>
    </source>
</reference>
<dbReference type="STRING" id="285473.A4G23_04504"/>
<evidence type="ECO:0000313" key="1">
    <source>
        <dbReference type="EMBL" id="AOT61616.1"/>
    </source>
</evidence>
<dbReference type="EMBL" id="CP017316">
    <property type="protein sequence ID" value="AOT61616.1"/>
    <property type="molecule type" value="Genomic_DNA"/>
</dbReference>